<sequence length="230" mass="26749">MTSKPKHSHSPKAGDSSDEVKYKTKYQELKKRVHEIEKFNEGLVIKISRVKKNVRRTKVERNFLFDRLENVKGENEHDSEAETNSESEVEQVERPTPKKTEKDPNAPKRPSNSFFVFCQLERSKLKEIHQDASLSELTKMLGQRWKVMTMEEKKKYYDISAQDKQRYEREMCTYNGTVYQPSAESKETIESPFPVVSALLPEDISKGANELETIDSKIESESNMTVSEYE</sequence>
<dbReference type="Pfam" id="PF24245">
    <property type="entry name" value="INO80F"/>
    <property type="match status" value="1"/>
</dbReference>
<dbReference type="Gene3D" id="1.10.30.10">
    <property type="entry name" value="High mobility group box domain"/>
    <property type="match status" value="1"/>
</dbReference>
<evidence type="ECO:0000256" key="2">
    <source>
        <dbReference type="ARBA" id="ARBA00023125"/>
    </source>
</evidence>
<gene>
    <name evidence="7" type="primary">NHP10_1</name>
    <name evidence="7" type="ORF">K7432_002535</name>
</gene>
<evidence type="ECO:0000259" key="6">
    <source>
        <dbReference type="PROSITE" id="PS50118"/>
    </source>
</evidence>
<keyword evidence="3 4" id="KW-0539">Nucleus</keyword>
<feature type="compositionally biased region" description="Basic residues" evidence="5">
    <location>
        <begin position="1"/>
        <end position="10"/>
    </location>
</feature>
<keyword evidence="2 4" id="KW-0238">DNA-binding</keyword>
<name>A0ABR2X1B6_9FUNG</name>
<dbReference type="PANTHER" id="PTHR48112">
    <property type="entry name" value="HIGH MOBILITY GROUP PROTEIN DSP1"/>
    <property type="match status" value="1"/>
</dbReference>
<evidence type="ECO:0000256" key="1">
    <source>
        <dbReference type="ARBA" id="ARBA00004123"/>
    </source>
</evidence>
<dbReference type="SMART" id="SM00398">
    <property type="entry name" value="HMG"/>
    <property type="match status" value="1"/>
</dbReference>
<evidence type="ECO:0000313" key="8">
    <source>
        <dbReference type="Proteomes" id="UP001479436"/>
    </source>
</evidence>
<dbReference type="InterPro" id="IPR056513">
    <property type="entry name" value="INO80F"/>
</dbReference>
<feature type="compositionally biased region" description="Acidic residues" evidence="5">
    <location>
        <begin position="81"/>
        <end position="90"/>
    </location>
</feature>
<comment type="caution">
    <text evidence="7">The sequence shown here is derived from an EMBL/GenBank/DDBJ whole genome shotgun (WGS) entry which is preliminary data.</text>
</comment>
<keyword evidence="8" id="KW-1185">Reference proteome</keyword>
<dbReference type="Pfam" id="PF00505">
    <property type="entry name" value="HMG_box"/>
    <property type="match status" value="1"/>
</dbReference>
<proteinExistence type="predicted"/>
<dbReference type="SUPFAM" id="SSF47095">
    <property type="entry name" value="HMG-box"/>
    <property type="match status" value="1"/>
</dbReference>
<protein>
    <submittedName>
        <fullName evidence="7">Non-histone protein</fullName>
    </submittedName>
</protein>
<feature type="region of interest" description="Disordered" evidence="5">
    <location>
        <begin position="1"/>
        <end position="22"/>
    </location>
</feature>
<feature type="compositionally biased region" description="Basic and acidic residues" evidence="5">
    <location>
        <begin position="66"/>
        <end position="80"/>
    </location>
</feature>
<evidence type="ECO:0000256" key="5">
    <source>
        <dbReference type="SAM" id="MobiDB-lite"/>
    </source>
</evidence>
<evidence type="ECO:0000256" key="3">
    <source>
        <dbReference type="ARBA" id="ARBA00023242"/>
    </source>
</evidence>
<organism evidence="7 8">
    <name type="scientific">Basidiobolus ranarum</name>
    <dbReference type="NCBI Taxonomy" id="34480"/>
    <lineage>
        <taxon>Eukaryota</taxon>
        <taxon>Fungi</taxon>
        <taxon>Fungi incertae sedis</taxon>
        <taxon>Zoopagomycota</taxon>
        <taxon>Entomophthoromycotina</taxon>
        <taxon>Basidiobolomycetes</taxon>
        <taxon>Basidiobolales</taxon>
        <taxon>Basidiobolaceae</taxon>
        <taxon>Basidiobolus</taxon>
    </lineage>
</organism>
<dbReference type="InterPro" id="IPR036910">
    <property type="entry name" value="HMG_box_dom_sf"/>
</dbReference>
<feature type="compositionally biased region" description="Basic and acidic residues" evidence="5">
    <location>
        <begin position="91"/>
        <end position="106"/>
    </location>
</feature>
<dbReference type="InterPro" id="IPR009071">
    <property type="entry name" value="HMG_box_dom"/>
</dbReference>
<dbReference type="Proteomes" id="UP001479436">
    <property type="component" value="Unassembled WGS sequence"/>
</dbReference>
<feature type="domain" description="HMG box" evidence="6">
    <location>
        <begin position="107"/>
        <end position="175"/>
    </location>
</feature>
<evidence type="ECO:0000313" key="7">
    <source>
        <dbReference type="EMBL" id="KAK9767562.1"/>
    </source>
</evidence>
<dbReference type="PROSITE" id="PS50118">
    <property type="entry name" value="HMG_BOX_2"/>
    <property type="match status" value="1"/>
</dbReference>
<evidence type="ECO:0000256" key="4">
    <source>
        <dbReference type="PROSITE-ProRule" id="PRU00267"/>
    </source>
</evidence>
<feature type="region of interest" description="Disordered" evidence="5">
    <location>
        <begin position="66"/>
        <end position="112"/>
    </location>
</feature>
<comment type="subcellular location">
    <subcellularLocation>
        <location evidence="1">Nucleus</location>
    </subcellularLocation>
</comment>
<accession>A0ABR2X1B6</accession>
<feature type="DNA-binding region" description="HMG box" evidence="4">
    <location>
        <begin position="107"/>
        <end position="175"/>
    </location>
</feature>
<dbReference type="InterPro" id="IPR050342">
    <property type="entry name" value="HMGB"/>
</dbReference>
<reference evidence="7 8" key="1">
    <citation type="submission" date="2023-04" db="EMBL/GenBank/DDBJ databases">
        <title>Genome of Basidiobolus ranarum AG-B5.</title>
        <authorList>
            <person name="Stajich J.E."/>
            <person name="Carter-House D."/>
            <person name="Gryganskyi A."/>
        </authorList>
    </citation>
    <scope>NUCLEOTIDE SEQUENCE [LARGE SCALE GENOMIC DNA]</scope>
    <source>
        <strain evidence="7 8">AG-B5</strain>
    </source>
</reference>
<dbReference type="EMBL" id="JASJQH010000069">
    <property type="protein sequence ID" value="KAK9767562.1"/>
    <property type="molecule type" value="Genomic_DNA"/>
</dbReference>